<dbReference type="Pfam" id="PF13845">
    <property type="entry name" value="Septum_form"/>
    <property type="match status" value="1"/>
</dbReference>
<proteinExistence type="predicted"/>
<gene>
    <name evidence="3" type="ORF">IW252_000962</name>
</gene>
<evidence type="ECO:0000259" key="2">
    <source>
        <dbReference type="Pfam" id="PF13845"/>
    </source>
</evidence>
<keyword evidence="1" id="KW-0812">Transmembrane</keyword>
<dbReference type="RefSeq" id="WP_196835537.1">
    <property type="nucleotide sequence ID" value="NZ_JADOTZ010000001.1"/>
</dbReference>
<name>A0A931DCE1_9MICC</name>
<dbReference type="AlphaFoldDB" id="A0A931DCE1"/>
<evidence type="ECO:0000256" key="1">
    <source>
        <dbReference type="SAM" id="Phobius"/>
    </source>
</evidence>
<organism evidence="3 4">
    <name type="scientific">Zhihengliuella flava</name>
    <dbReference type="NCBI Taxonomy" id="1285193"/>
    <lineage>
        <taxon>Bacteria</taxon>
        <taxon>Bacillati</taxon>
        <taxon>Actinomycetota</taxon>
        <taxon>Actinomycetes</taxon>
        <taxon>Micrococcales</taxon>
        <taxon>Micrococcaceae</taxon>
        <taxon>Zhihengliuella</taxon>
    </lineage>
</organism>
<dbReference type="Proteomes" id="UP000625033">
    <property type="component" value="Unassembled WGS sequence"/>
</dbReference>
<keyword evidence="1" id="KW-1133">Transmembrane helix</keyword>
<evidence type="ECO:0000313" key="4">
    <source>
        <dbReference type="Proteomes" id="UP000625033"/>
    </source>
</evidence>
<feature type="domain" description="Septum formation-related" evidence="2">
    <location>
        <begin position="65"/>
        <end position="168"/>
    </location>
</feature>
<sequence length="194" mass="20298">MDTDHPTPGPDAATPADHGSSARFWVTLGLVAVVVAATFFVIRSVTADDAGPATNVERNEDPGIDGIIATQAPASMFEVGDCLSDFTSPLEPATIVECSTRHDAQFIGTAALEQDIPYPGKPGTTDKAVEACKAIELNTDVLTAFEWEYHFSQPTADSWEAGDRTVACFLATTNDGDMATGTLLRSDAAASASS</sequence>
<keyword evidence="1" id="KW-0472">Membrane</keyword>
<comment type="caution">
    <text evidence="3">The sequence shown here is derived from an EMBL/GenBank/DDBJ whole genome shotgun (WGS) entry which is preliminary data.</text>
</comment>
<keyword evidence="4" id="KW-1185">Reference proteome</keyword>
<dbReference type="EMBL" id="JADOTZ010000001">
    <property type="protein sequence ID" value="MBG6084195.1"/>
    <property type="molecule type" value="Genomic_DNA"/>
</dbReference>
<protein>
    <recommendedName>
        <fullName evidence="2">Septum formation-related domain-containing protein</fullName>
    </recommendedName>
</protein>
<dbReference type="InterPro" id="IPR026004">
    <property type="entry name" value="Septum_form"/>
</dbReference>
<feature type="transmembrane region" description="Helical" evidence="1">
    <location>
        <begin position="24"/>
        <end position="42"/>
    </location>
</feature>
<evidence type="ECO:0000313" key="3">
    <source>
        <dbReference type="EMBL" id="MBG6084195.1"/>
    </source>
</evidence>
<accession>A0A931DCE1</accession>
<reference evidence="3" key="1">
    <citation type="submission" date="2020-11" db="EMBL/GenBank/DDBJ databases">
        <title>Sequencing the genomes of 1000 actinobacteria strains.</title>
        <authorList>
            <person name="Klenk H.-P."/>
        </authorList>
    </citation>
    <scope>NUCLEOTIDE SEQUENCE</scope>
    <source>
        <strain evidence="3">DSM 26152</strain>
    </source>
</reference>